<evidence type="ECO:0000313" key="10">
    <source>
        <dbReference type="EMBL" id="MBP2386648.1"/>
    </source>
</evidence>
<dbReference type="PANTHER" id="PTHR37820">
    <property type="entry name" value="CELL DIVISION PROTEIN DIVIB"/>
    <property type="match status" value="1"/>
</dbReference>
<dbReference type="PROSITE" id="PS51779">
    <property type="entry name" value="POTRA"/>
    <property type="match status" value="1"/>
</dbReference>
<dbReference type="InterPro" id="IPR034746">
    <property type="entry name" value="POTRA"/>
</dbReference>
<evidence type="ECO:0000313" key="11">
    <source>
        <dbReference type="Proteomes" id="UP001296993"/>
    </source>
</evidence>
<organism evidence="10 11">
    <name type="scientific">Paeniglutamicibacter kerguelensis</name>
    <dbReference type="NCBI Taxonomy" id="254788"/>
    <lineage>
        <taxon>Bacteria</taxon>
        <taxon>Bacillati</taxon>
        <taxon>Actinomycetota</taxon>
        <taxon>Actinomycetes</taxon>
        <taxon>Micrococcales</taxon>
        <taxon>Micrococcaceae</taxon>
        <taxon>Paeniglutamicibacter</taxon>
    </lineage>
</organism>
<gene>
    <name evidence="10" type="ORF">JOF47_002159</name>
</gene>
<evidence type="ECO:0000256" key="3">
    <source>
        <dbReference type="ARBA" id="ARBA00022618"/>
    </source>
</evidence>
<keyword evidence="2" id="KW-1003">Cell membrane</keyword>
<dbReference type="EMBL" id="JAGIOF010000001">
    <property type="protein sequence ID" value="MBP2386648.1"/>
    <property type="molecule type" value="Genomic_DNA"/>
</dbReference>
<keyword evidence="4 8" id="KW-0812">Transmembrane</keyword>
<accession>A0ABS4XEH3</accession>
<keyword evidence="5 8" id="KW-1133">Transmembrane helix</keyword>
<comment type="caution">
    <text evidence="10">The sequence shown here is derived from an EMBL/GenBank/DDBJ whole genome shotgun (WGS) entry which is preliminary data.</text>
</comment>
<evidence type="ECO:0000256" key="5">
    <source>
        <dbReference type="ARBA" id="ARBA00022989"/>
    </source>
</evidence>
<dbReference type="RefSeq" id="WP_209997538.1">
    <property type="nucleotide sequence ID" value="NZ_BAAAJY010000002.1"/>
</dbReference>
<reference evidence="10 11" key="1">
    <citation type="submission" date="2021-03" db="EMBL/GenBank/DDBJ databases">
        <title>Sequencing the genomes of 1000 actinobacteria strains.</title>
        <authorList>
            <person name="Klenk H.-P."/>
        </authorList>
    </citation>
    <scope>NUCLEOTIDE SEQUENCE [LARGE SCALE GENOMIC DNA]</scope>
    <source>
        <strain evidence="10 11">DSM 15797</strain>
    </source>
</reference>
<dbReference type="Gene3D" id="3.10.20.310">
    <property type="entry name" value="membrane protein fhac"/>
    <property type="match status" value="1"/>
</dbReference>
<dbReference type="InterPro" id="IPR013685">
    <property type="entry name" value="POTRA_FtsQ_type"/>
</dbReference>
<evidence type="ECO:0000256" key="1">
    <source>
        <dbReference type="ARBA" id="ARBA00004370"/>
    </source>
</evidence>
<dbReference type="Pfam" id="PF08478">
    <property type="entry name" value="POTRA_1"/>
    <property type="match status" value="1"/>
</dbReference>
<protein>
    <submittedName>
        <fullName evidence="10">Cell division protein FtsQ</fullName>
    </submittedName>
</protein>
<evidence type="ECO:0000256" key="7">
    <source>
        <dbReference type="ARBA" id="ARBA00023306"/>
    </source>
</evidence>
<feature type="domain" description="POTRA" evidence="9">
    <location>
        <begin position="52"/>
        <end position="120"/>
    </location>
</feature>
<sequence>MVAKPKRAGGSNVVDLPPDPRLRTRRRWIIGISVVAAVVVALVLVLSFSPILAIKNIQVEGNSLVKEKDLQQALEPLHGVPLARVGTGRVMDLLGGQPAVKDAIVQAEVPDTLRIQIIEHHPVAVLKDGSKRSLVGADGRVLAVLGEKDKPKLPTVRSSAVINNPKVFSTLTQVLSELPDTLLAAVDHATATSKDFIELKLKDDTLVIWGNDQDSALKSKVLEALLGAPKDEESSIKVYDISSPQHPVAR</sequence>
<keyword evidence="7" id="KW-0131">Cell cycle</keyword>
<evidence type="ECO:0000259" key="9">
    <source>
        <dbReference type="PROSITE" id="PS51779"/>
    </source>
</evidence>
<dbReference type="Proteomes" id="UP001296993">
    <property type="component" value="Unassembled WGS sequence"/>
</dbReference>
<dbReference type="InterPro" id="IPR005548">
    <property type="entry name" value="Cell_div_FtsQ/DivIB_C"/>
</dbReference>
<name>A0ABS4XEH3_9MICC</name>
<evidence type="ECO:0000256" key="2">
    <source>
        <dbReference type="ARBA" id="ARBA00022475"/>
    </source>
</evidence>
<dbReference type="GO" id="GO:0051301">
    <property type="term" value="P:cell division"/>
    <property type="evidence" value="ECO:0007669"/>
    <property type="project" value="UniProtKB-KW"/>
</dbReference>
<evidence type="ECO:0000256" key="6">
    <source>
        <dbReference type="ARBA" id="ARBA00023136"/>
    </source>
</evidence>
<feature type="transmembrane region" description="Helical" evidence="8">
    <location>
        <begin position="28"/>
        <end position="48"/>
    </location>
</feature>
<keyword evidence="11" id="KW-1185">Reference proteome</keyword>
<dbReference type="Pfam" id="PF03799">
    <property type="entry name" value="FtsQ_DivIB_C"/>
    <property type="match status" value="1"/>
</dbReference>
<proteinExistence type="predicted"/>
<evidence type="ECO:0000256" key="4">
    <source>
        <dbReference type="ARBA" id="ARBA00022692"/>
    </source>
</evidence>
<evidence type="ECO:0000256" key="8">
    <source>
        <dbReference type="SAM" id="Phobius"/>
    </source>
</evidence>
<comment type="subcellular location">
    <subcellularLocation>
        <location evidence="1">Membrane</location>
    </subcellularLocation>
</comment>
<keyword evidence="3 10" id="KW-0132">Cell division</keyword>
<keyword evidence="6 8" id="KW-0472">Membrane</keyword>
<dbReference type="PANTHER" id="PTHR37820:SF1">
    <property type="entry name" value="CELL DIVISION PROTEIN FTSQ"/>
    <property type="match status" value="1"/>
</dbReference>
<dbReference type="InterPro" id="IPR050487">
    <property type="entry name" value="FtsQ_DivIB"/>
</dbReference>